<evidence type="ECO:0000256" key="1">
    <source>
        <dbReference type="ARBA" id="ARBA00001966"/>
    </source>
</evidence>
<dbReference type="SFLD" id="SFLDG01067">
    <property type="entry name" value="SPASM/twitch_domain_containing"/>
    <property type="match status" value="1"/>
</dbReference>
<dbReference type="GO" id="GO:0046872">
    <property type="term" value="F:metal ion binding"/>
    <property type="evidence" value="ECO:0007669"/>
    <property type="project" value="UniProtKB-KW"/>
</dbReference>
<dbReference type="PANTHER" id="PTHR11228">
    <property type="entry name" value="RADICAL SAM DOMAIN PROTEIN"/>
    <property type="match status" value="1"/>
</dbReference>
<name>A0A1A5HWB4_RHILI</name>
<dbReference type="SFLD" id="SFLDG01103">
    <property type="entry name" value="Uncharacterised_Radical_SAM_Su"/>
    <property type="match status" value="1"/>
</dbReference>
<dbReference type="GO" id="GO:0051536">
    <property type="term" value="F:iron-sulfur cluster binding"/>
    <property type="evidence" value="ECO:0007669"/>
    <property type="project" value="UniProtKB-KW"/>
</dbReference>
<dbReference type="CDD" id="cd01335">
    <property type="entry name" value="Radical_SAM"/>
    <property type="match status" value="1"/>
</dbReference>
<comment type="cofactor">
    <cofactor evidence="1">
        <name>[4Fe-4S] cluster</name>
        <dbReference type="ChEBI" id="CHEBI:49883"/>
    </cofactor>
</comment>
<evidence type="ECO:0000256" key="5">
    <source>
        <dbReference type="ARBA" id="ARBA00023014"/>
    </source>
</evidence>
<dbReference type="AlphaFoldDB" id="A0A1A5HWB4"/>
<dbReference type="Gene3D" id="3.20.20.70">
    <property type="entry name" value="Aldolase class I"/>
    <property type="match status" value="1"/>
</dbReference>
<reference evidence="8" key="1">
    <citation type="submission" date="2016-06" db="EMBL/GenBank/DDBJ databases">
        <title>NZP2037 Pacbio-Illumina hybrid assembly.</title>
        <authorList>
            <person name="Ramsay J.P."/>
        </authorList>
    </citation>
    <scope>NUCLEOTIDE SEQUENCE [LARGE SCALE GENOMIC DNA]</scope>
    <source>
        <strain evidence="8">R7ANS::ICEMlSym2042</strain>
    </source>
</reference>
<keyword evidence="5" id="KW-0411">Iron-sulfur</keyword>
<dbReference type="InterPro" id="IPR050377">
    <property type="entry name" value="Radical_SAM_PqqE_MftC-like"/>
</dbReference>
<comment type="caution">
    <text evidence="7">The sequence shown here is derived from an EMBL/GenBank/DDBJ whole genome shotgun (WGS) entry which is preliminary data.</text>
</comment>
<dbReference type="PROSITE" id="PS51918">
    <property type="entry name" value="RADICAL_SAM"/>
    <property type="match status" value="1"/>
</dbReference>
<evidence type="ECO:0000313" key="7">
    <source>
        <dbReference type="EMBL" id="OBP76558.1"/>
    </source>
</evidence>
<keyword evidence="2" id="KW-0949">S-adenosyl-L-methionine</keyword>
<dbReference type="EMBL" id="LZTJ01000012">
    <property type="protein sequence ID" value="OBP76558.1"/>
    <property type="molecule type" value="Genomic_DNA"/>
</dbReference>
<evidence type="ECO:0000256" key="4">
    <source>
        <dbReference type="ARBA" id="ARBA00023004"/>
    </source>
</evidence>
<evidence type="ECO:0000313" key="8">
    <source>
        <dbReference type="Proteomes" id="UP000093748"/>
    </source>
</evidence>
<dbReference type="Proteomes" id="UP000093748">
    <property type="component" value="Unassembled WGS sequence"/>
</dbReference>
<dbReference type="GeneID" id="66684478"/>
<sequence length="386" mass="43437">MLRLSGFAASASVGDFSQRVALRLVTGQADQAPNPEHDAYLFKGQASHPECQWVVTSEEHRPEAERLFSERRLVVLTQEFDYLSEGDVIRFVPDRKAVRVLFRKDANANYFLVTERCNHLCLMCSQPPKDVDDRWLAREILDVLPLLPATTPFLGITGGEPTLVGEDFFDILSSARDHLPSTPVHILSNGRTFKDKGFSRRYQAIGHPRLSVGIPIYSADPEVHDYVVQSKGAFDETIRGIMNLKSVGAEVEIRVVVHKQTYEGLADLSDFIFRNLTFVDHVTFMGLEITGFTRANMDKLWMDPYDYRSELRAAVQYLAAARINVSVYNHQLCLLDGSIHQYAKRSISDWKNEYADECSGCSVRNQCGGFFSSSSLAKSSHIAAFQ</sequence>
<evidence type="ECO:0000256" key="2">
    <source>
        <dbReference type="ARBA" id="ARBA00022691"/>
    </source>
</evidence>
<accession>A0A1A5HWB4</accession>
<keyword evidence="3" id="KW-0479">Metal-binding</keyword>
<keyword evidence="4" id="KW-0408">Iron</keyword>
<dbReference type="NCBIfam" id="TIGR03977">
    <property type="entry name" value="rSAM_pair_HxsC"/>
    <property type="match status" value="1"/>
</dbReference>
<dbReference type="SFLD" id="SFLDS00029">
    <property type="entry name" value="Radical_SAM"/>
    <property type="match status" value="1"/>
</dbReference>
<evidence type="ECO:0000259" key="6">
    <source>
        <dbReference type="PROSITE" id="PS51918"/>
    </source>
</evidence>
<gene>
    <name evidence="7" type="ORF">BAE39_10595</name>
</gene>
<dbReference type="PANTHER" id="PTHR11228:SF7">
    <property type="entry name" value="PQQA PEPTIDE CYCLASE"/>
    <property type="match status" value="1"/>
</dbReference>
<evidence type="ECO:0000256" key="3">
    <source>
        <dbReference type="ARBA" id="ARBA00022723"/>
    </source>
</evidence>
<dbReference type="InterPro" id="IPR007197">
    <property type="entry name" value="rSAM"/>
</dbReference>
<protein>
    <submittedName>
        <fullName evidence="7">His-Xaa-Ser system radical SAM maturase HxsC</fullName>
    </submittedName>
</protein>
<dbReference type="GO" id="GO:0006783">
    <property type="term" value="P:heme biosynthetic process"/>
    <property type="evidence" value="ECO:0007669"/>
    <property type="project" value="TreeGrafter"/>
</dbReference>
<dbReference type="Pfam" id="PF04055">
    <property type="entry name" value="Radical_SAM"/>
    <property type="match status" value="1"/>
</dbReference>
<organism evidence="7 8">
    <name type="scientific">Rhizobium loti</name>
    <name type="common">Mesorhizobium loti</name>
    <dbReference type="NCBI Taxonomy" id="381"/>
    <lineage>
        <taxon>Bacteria</taxon>
        <taxon>Pseudomonadati</taxon>
        <taxon>Pseudomonadota</taxon>
        <taxon>Alphaproteobacteria</taxon>
        <taxon>Hyphomicrobiales</taxon>
        <taxon>Phyllobacteriaceae</taxon>
        <taxon>Mesorhizobium</taxon>
    </lineage>
</organism>
<dbReference type="OrthoDB" id="4501241at2"/>
<feature type="domain" description="Radical SAM core" evidence="6">
    <location>
        <begin position="103"/>
        <end position="329"/>
    </location>
</feature>
<dbReference type="InterPro" id="IPR024032">
    <property type="entry name" value="rSAM_paired_HxsC"/>
</dbReference>
<dbReference type="GO" id="GO:0003824">
    <property type="term" value="F:catalytic activity"/>
    <property type="evidence" value="ECO:0007669"/>
    <property type="project" value="InterPro"/>
</dbReference>
<dbReference type="InterPro" id="IPR058240">
    <property type="entry name" value="rSAM_sf"/>
</dbReference>
<dbReference type="RefSeq" id="WP_051401948.1">
    <property type="nucleotide sequence ID" value="NZ_LZTH01000045.1"/>
</dbReference>
<proteinExistence type="predicted"/>
<dbReference type="InterPro" id="IPR013785">
    <property type="entry name" value="Aldolase_TIM"/>
</dbReference>
<dbReference type="SUPFAM" id="SSF102114">
    <property type="entry name" value="Radical SAM enzymes"/>
    <property type="match status" value="1"/>
</dbReference>